<feature type="compositionally biased region" description="Polar residues" evidence="9">
    <location>
        <begin position="17"/>
        <end position="26"/>
    </location>
</feature>
<reference evidence="11 12" key="1">
    <citation type="journal article" date="2015" name="Mol. Plant Microbe Interact.">
        <title>Genome, transcriptome, and functional analyses of Penicillium expansum provide new insights into secondary metabolism and pathogenicity.</title>
        <authorList>
            <person name="Ballester A.R."/>
            <person name="Marcet-Houben M."/>
            <person name="Levin E."/>
            <person name="Sela N."/>
            <person name="Selma-Lazaro C."/>
            <person name="Carmona L."/>
            <person name="Wisniewski M."/>
            <person name="Droby S."/>
            <person name="Gonzalez-Candelas L."/>
            <person name="Gabaldon T."/>
        </authorList>
    </citation>
    <scope>NUCLEOTIDE SEQUENCE [LARGE SCALE GENOMIC DNA]</scope>
    <source>
        <strain evidence="11 12">MD-8</strain>
    </source>
</reference>
<dbReference type="SMART" id="SM00386">
    <property type="entry name" value="HAT"/>
    <property type="match status" value="5"/>
</dbReference>
<organism evidence="11 12">
    <name type="scientific">Penicillium expansum</name>
    <name type="common">Blue mold rot fungus</name>
    <dbReference type="NCBI Taxonomy" id="27334"/>
    <lineage>
        <taxon>Eukaryota</taxon>
        <taxon>Fungi</taxon>
        <taxon>Dikarya</taxon>
        <taxon>Ascomycota</taxon>
        <taxon>Pezizomycotina</taxon>
        <taxon>Eurotiomycetes</taxon>
        <taxon>Eurotiomycetidae</taxon>
        <taxon>Eurotiales</taxon>
        <taxon>Aspergillaceae</taxon>
        <taxon>Penicillium</taxon>
    </lineage>
</organism>
<dbReference type="GO" id="GO:0003729">
    <property type="term" value="F:mRNA binding"/>
    <property type="evidence" value="ECO:0007669"/>
    <property type="project" value="TreeGrafter"/>
</dbReference>
<dbReference type="EMBL" id="JQFZ01000288">
    <property type="protein sequence ID" value="KGO51406.1"/>
    <property type="molecule type" value="Genomic_DNA"/>
</dbReference>
<dbReference type="InterPro" id="IPR008847">
    <property type="entry name" value="Suf"/>
</dbReference>
<dbReference type="PANTHER" id="PTHR19980:SF0">
    <property type="entry name" value="CLEAVAGE STIMULATION FACTOR SUBUNIT 3"/>
    <property type="match status" value="1"/>
</dbReference>
<dbReference type="GO" id="GO:0180010">
    <property type="term" value="P:co-transcriptional mRNA 3'-end processing, cleavage and polyadenylation pathway"/>
    <property type="evidence" value="ECO:0007669"/>
    <property type="project" value="UniProtKB-UniRule"/>
</dbReference>
<evidence type="ECO:0000256" key="7">
    <source>
        <dbReference type="ARBA" id="ARBA00026188"/>
    </source>
</evidence>
<feature type="compositionally biased region" description="Polar residues" evidence="9">
    <location>
        <begin position="167"/>
        <end position="187"/>
    </location>
</feature>
<protein>
    <recommendedName>
        <fullName evidence="7 8">mRNA 3'-end-processing protein RNA14</fullName>
    </recommendedName>
</protein>
<dbReference type="PANTHER" id="PTHR19980">
    <property type="entry name" value="RNA CLEAVAGE STIMULATION FACTOR"/>
    <property type="match status" value="1"/>
</dbReference>
<feature type="compositionally biased region" description="Polar residues" evidence="9">
    <location>
        <begin position="932"/>
        <end position="945"/>
    </location>
</feature>
<evidence type="ECO:0000256" key="9">
    <source>
        <dbReference type="SAM" id="MobiDB-lite"/>
    </source>
</evidence>
<comment type="caution">
    <text evidence="11">The sequence shown here is derived from an EMBL/GenBank/DDBJ whole genome shotgun (WGS) entry which is preliminary data.</text>
</comment>
<feature type="compositionally biased region" description="Acidic residues" evidence="9">
    <location>
        <begin position="134"/>
        <end position="147"/>
    </location>
</feature>
<keyword evidence="3 8" id="KW-0963">Cytoplasm</keyword>
<keyword evidence="4 8" id="KW-0507">mRNA processing</keyword>
<evidence type="ECO:0000256" key="4">
    <source>
        <dbReference type="ARBA" id="ARBA00022664"/>
    </source>
</evidence>
<evidence type="ECO:0000256" key="3">
    <source>
        <dbReference type="ARBA" id="ARBA00022490"/>
    </source>
</evidence>
<comment type="subcellular location">
    <subcellularLocation>
        <location evidence="2 8">Cytoplasm</location>
    </subcellularLocation>
    <subcellularLocation>
        <location evidence="8">Nucleus</location>
    </subcellularLocation>
    <text evidence="8">Nucleus and/or cytoplasm.</text>
</comment>
<feature type="compositionally biased region" description="Polar residues" evidence="9">
    <location>
        <begin position="97"/>
        <end position="116"/>
    </location>
</feature>
<keyword evidence="5" id="KW-0677">Repeat</keyword>
<evidence type="ECO:0000313" key="12">
    <source>
        <dbReference type="Proteomes" id="UP000030143"/>
    </source>
</evidence>
<dbReference type="Proteomes" id="UP000030143">
    <property type="component" value="Unassembled WGS sequence"/>
</dbReference>
<keyword evidence="12" id="KW-1185">Reference proteome</keyword>
<evidence type="ECO:0000256" key="5">
    <source>
        <dbReference type="ARBA" id="ARBA00022737"/>
    </source>
</evidence>
<dbReference type="HOGENOM" id="CLU_007630_1_1_1"/>
<name>A0A0A2J9E7_PENEN</name>
<dbReference type="GeneID" id="27673669"/>
<dbReference type="SUPFAM" id="SSF48452">
    <property type="entry name" value="TPR-like"/>
    <property type="match status" value="2"/>
</dbReference>
<dbReference type="Pfam" id="PF05843">
    <property type="entry name" value="Suf"/>
    <property type="match status" value="1"/>
</dbReference>
<dbReference type="GO" id="GO:0005634">
    <property type="term" value="C:nucleus"/>
    <property type="evidence" value="ECO:0007669"/>
    <property type="project" value="UniProtKB-SubCell"/>
</dbReference>
<dbReference type="GO" id="GO:0005737">
    <property type="term" value="C:cytoplasm"/>
    <property type="evidence" value="ECO:0007669"/>
    <property type="project" value="UniProtKB-SubCell"/>
</dbReference>
<feature type="region of interest" description="Disordered" evidence="9">
    <location>
        <begin position="638"/>
        <end position="661"/>
    </location>
</feature>
<keyword evidence="6 8" id="KW-0539">Nucleus</keyword>
<dbReference type="RefSeq" id="XP_016594359.1">
    <property type="nucleotide sequence ID" value="XM_016738250.1"/>
</dbReference>
<accession>A0A0A2J9E7</accession>
<gene>
    <name evidence="11" type="ORF">PEX2_009730</name>
</gene>
<dbReference type="STRING" id="27334.A0A0A2J9E7"/>
<dbReference type="InterPro" id="IPR003107">
    <property type="entry name" value="HAT"/>
</dbReference>
<feature type="compositionally biased region" description="Low complexity" evidence="9">
    <location>
        <begin position="82"/>
        <end position="92"/>
    </location>
</feature>
<dbReference type="FunFam" id="1.25.40.1040:FF:000006">
    <property type="entry name" value="CFIA complex component Rna14, putative"/>
    <property type="match status" value="1"/>
</dbReference>
<dbReference type="InterPro" id="IPR011990">
    <property type="entry name" value="TPR-like_helical_dom_sf"/>
</dbReference>
<dbReference type="AlphaFoldDB" id="A0A0A2J9E7"/>
<proteinExistence type="predicted"/>
<evidence type="ECO:0000256" key="6">
    <source>
        <dbReference type="ARBA" id="ARBA00023242"/>
    </source>
</evidence>
<dbReference type="InterPro" id="IPR045243">
    <property type="entry name" value="Rna14-like"/>
</dbReference>
<sequence length="1039" mass="115873">MMADDEAEAAFFQAQALNTDSQSPTVEQDGDNSDAESDDYDPSLALGDQYSASFPETKQPDAGPTDAAPSDETEDSISNPIVASDADVASDAEAGQTIDSPDPSQNPSRAESSTPVPASAAEAQPKTRTIGGFEVDDDEDDEGDAEYEPPAVLGGEDVNAMPVTMSEDPSSGNAMQNTSPDVSSYQAEQAPASGSDVANSSYSPDLVLNIDPSSVPGQSHWAAQDLPSATMQNSTVPTSVPDSPASKGRLAHDRVGMLEDRIREDPRGDIPAWLELIAEHRGRSRLDSARETYERFLKLFPMAADQWVAYASMESELNEFFRLEQIFNRTLLTTPSVQLWSVYLDYIRRRNPLTTDASGEARKTISSAYDMAIQYVGMDKDSGNIWTDYIEFIRSGPGIVGGSGWQDQQKMDLLRKAYQRAIGVPTQAVNTLWKEYDQFEMNLNKLTGRKFLQEHSPSYMTARSSYTELQNITRDLIRTSLPPLPPIPGSEGDVEYLAQADIWKRWIAWEKEDPLVLKEEDPAAYKSRVVYFYKQALMALAFLPEMWFDAAEFCFLNDMEDAGTEFLKNGIDANPESCLLTFKRADRLEVTSDPEQDSAKRAAKVREPYDKLLDALYELINKARSQETQDVSRIEAYFAPQNAESQPQNEDEDDPEAKEREAAKTAQIDAVRKAYSVQINIISKTVSFAWISLMRSMRRIQGKGKPGEMAGSRQIFAEARKRGRITSDVYIASALMEYHCYKDPAATKIFERGAKLFPEDEHFALEYLRHLLDINDTINARAVFETTVRKLTSNPENVHKAKPIFSFLHEYESRYGDLTQVINLENRMRELYPEDPALEQFANRYSNSNFDPTSVQLILSPSQTKPKTIMPGIPAEPHGSPMARYMDTSLNSPKRPYPTDEYDEDSGRPRKFVRAESPMKSAQARRLEQPKRVQQLNGQTTSYRPQGSPAPLPREVVNLLSILPSAAAYNITRLSPEKMIDLLRHVEIPSDISQIQIPQATHGPGGGQTPGLNPYSGKIITYLSRNNILTHISSLGAYR</sequence>
<evidence type="ECO:0000313" key="11">
    <source>
        <dbReference type="EMBL" id="KGO51406.1"/>
    </source>
</evidence>
<dbReference type="Gene3D" id="1.25.40.1040">
    <property type="match status" value="1"/>
</dbReference>
<feature type="domain" description="Suppressor of forked" evidence="10">
    <location>
        <begin position="253"/>
        <end position="854"/>
    </location>
</feature>
<evidence type="ECO:0000256" key="2">
    <source>
        <dbReference type="ARBA" id="ARBA00004496"/>
    </source>
</evidence>
<evidence type="ECO:0000256" key="8">
    <source>
        <dbReference type="RuleBase" id="RU369035"/>
    </source>
</evidence>
<feature type="compositionally biased region" description="Acidic residues" evidence="9">
    <location>
        <begin position="28"/>
        <end position="41"/>
    </location>
</feature>
<feature type="region of interest" description="Disordered" evidence="9">
    <location>
        <begin position="889"/>
        <end position="950"/>
    </location>
</feature>
<comment type="function">
    <text evidence="1 8">Component of the cleavage factor IA (CFIA) complex, which is involved in the endonucleolytic cleavage during polyadenylation-dependent pre-mRNA 3'-end formation.</text>
</comment>
<dbReference type="VEuPathDB" id="FungiDB:PEXP_007290"/>
<feature type="region of interest" description="Disordered" evidence="9">
    <location>
        <begin position="1"/>
        <end position="199"/>
    </location>
</feature>
<evidence type="ECO:0000259" key="10">
    <source>
        <dbReference type="Pfam" id="PF05843"/>
    </source>
</evidence>
<evidence type="ECO:0000256" key="1">
    <source>
        <dbReference type="ARBA" id="ARBA00002863"/>
    </source>
</evidence>